<gene>
    <name evidence="2" type="ORF">GSI_08738</name>
</gene>
<accession>A0A2G8S4N5</accession>
<evidence type="ECO:0000313" key="2">
    <source>
        <dbReference type="EMBL" id="PIL28694.1"/>
    </source>
</evidence>
<name>A0A2G8S4N5_9APHY</name>
<comment type="caution">
    <text evidence="2">The sequence shown here is derived from an EMBL/GenBank/DDBJ whole genome shotgun (WGS) entry which is preliminary data.</text>
</comment>
<proteinExistence type="predicted"/>
<feature type="region of interest" description="Disordered" evidence="1">
    <location>
        <begin position="1"/>
        <end position="74"/>
    </location>
</feature>
<feature type="compositionally biased region" description="Basic and acidic residues" evidence="1">
    <location>
        <begin position="24"/>
        <end position="33"/>
    </location>
</feature>
<dbReference type="EMBL" id="AYKW01000023">
    <property type="protein sequence ID" value="PIL28694.1"/>
    <property type="molecule type" value="Genomic_DNA"/>
</dbReference>
<reference evidence="2 3" key="1">
    <citation type="journal article" date="2015" name="Sci. Rep.">
        <title>Chromosome-level genome map provides insights into diverse defense mechanisms in the medicinal fungus Ganoderma sinense.</title>
        <authorList>
            <person name="Zhu Y."/>
            <person name="Xu J."/>
            <person name="Sun C."/>
            <person name="Zhou S."/>
            <person name="Xu H."/>
            <person name="Nelson D.R."/>
            <person name="Qian J."/>
            <person name="Song J."/>
            <person name="Luo H."/>
            <person name="Xiang L."/>
            <person name="Li Y."/>
            <person name="Xu Z."/>
            <person name="Ji A."/>
            <person name="Wang L."/>
            <person name="Lu S."/>
            <person name="Hayward A."/>
            <person name="Sun W."/>
            <person name="Li X."/>
            <person name="Schwartz D.C."/>
            <person name="Wang Y."/>
            <person name="Chen S."/>
        </authorList>
    </citation>
    <scope>NUCLEOTIDE SEQUENCE [LARGE SCALE GENOMIC DNA]</scope>
    <source>
        <strain evidence="2 3">ZZ0214-1</strain>
    </source>
</reference>
<organism evidence="2 3">
    <name type="scientific">Ganoderma sinense ZZ0214-1</name>
    <dbReference type="NCBI Taxonomy" id="1077348"/>
    <lineage>
        <taxon>Eukaryota</taxon>
        <taxon>Fungi</taxon>
        <taxon>Dikarya</taxon>
        <taxon>Basidiomycota</taxon>
        <taxon>Agaricomycotina</taxon>
        <taxon>Agaricomycetes</taxon>
        <taxon>Polyporales</taxon>
        <taxon>Polyporaceae</taxon>
        <taxon>Ganoderma</taxon>
    </lineage>
</organism>
<protein>
    <submittedName>
        <fullName evidence="2">Uncharacterized protein</fullName>
    </submittedName>
</protein>
<evidence type="ECO:0000256" key="1">
    <source>
        <dbReference type="SAM" id="MobiDB-lite"/>
    </source>
</evidence>
<sequence length="88" mass="9809">MDDHDVLVVVSDKDMNTRRGGRSAQHEQEEETQRFYSGQYSGAEHARARSETMDQYPRQPGHAGARNGKSPEFEGVLLQAFESGANTP</sequence>
<keyword evidence="3" id="KW-1185">Reference proteome</keyword>
<dbReference type="AlphaFoldDB" id="A0A2G8S4N5"/>
<dbReference type="Proteomes" id="UP000230002">
    <property type="component" value="Unassembled WGS sequence"/>
</dbReference>
<feature type="compositionally biased region" description="Basic and acidic residues" evidence="1">
    <location>
        <begin position="1"/>
        <end position="17"/>
    </location>
</feature>
<evidence type="ECO:0000313" key="3">
    <source>
        <dbReference type="Proteomes" id="UP000230002"/>
    </source>
</evidence>